<evidence type="ECO:0000313" key="4">
    <source>
        <dbReference type="Proteomes" id="UP000273536"/>
    </source>
</evidence>
<keyword evidence="1" id="KW-0472">Membrane</keyword>
<feature type="transmembrane region" description="Helical" evidence="1">
    <location>
        <begin position="406"/>
        <end position="433"/>
    </location>
</feature>
<reference evidence="3 4" key="1">
    <citation type="submission" date="2018-08" db="EMBL/GenBank/DDBJ databases">
        <title>Recombination of ecologically and evolutionarily significant loci maintains genetic cohesion in the Pseudomonas syringae species complex.</title>
        <authorList>
            <person name="Dillon M."/>
            <person name="Thakur S."/>
            <person name="Almeida R.N.D."/>
            <person name="Weir B.S."/>
            <person name="Guttman D.S."/>
        </authorList>
    </citation>
    <scope>NUCLEOTIDE SEQUENCE [LARGE SCALE GENOMIC DNA]</scope>
    <source>
        <strain evidence="3 4">ICMP 6372</strain>
    </source>
</reference>
<dbReference type="SUPFAM" id="SSF53383">
    <property type="entry name" value="PLP-dependent transferases"/>
    <property type="match status" value="1"/>
</dbReference>
<feature type="transmembrane region" description="Helical" evidence="1">
    <location>
        <begin position="723"/>
        <end position="744"/>
    </location>
</feature>
<dbReference type="InterPro" id="IPR015424">
    <property type="entry name" value="PyrdxlP-dep_Trfase"/>
</dbReference>
<evidence type="ECO:0000256" key="1">
    <source>
        <dbReference type="SAM" id="Phobius"/>
    </source>
</evidence>
<dbReference type="InterPro" id="IPR015421">
    <property type="entry name" value="PyrdxlP-dep_Trfase_major"/>
</dbReference>
<feature type="domain" description="Aminotransferase class I/classII large" evidence="2">
    <location>
        <begin position="147"/>
        <end position="380"/>
    </location>
</feature>
<gene>
    <name evidence="3" type="ORF">ALQ42_100240</name>
</gene>
<proteinExistence type="predicted"/>
<dbReference type="GO" id="GO:0030170">
    <property type="term" value="F:pyridoxal phosphate binding"/>
    <property type="evidence" value="ECO:0007669"/>
    <property type="project" value="InterPro"/>
</dbReference>
<comment type="caution">
    <text evidence="3">The sequence shown here is derived from an EMBL/GenBank/DDBJ whole genome shotgun (WGS) entry which is preliminary data.</text>
</comment>
<dbReference type="Gene3D" id="1.10.10.10">
    <property type="entry name" value="Winged helix-like DNA-binding domain superfamily/Winged helix DNA-binding domain"/>
    <property type="match status" value="1"/>
</dbReference>
<dbReference type="InterPro" id="IPR007272">
    <property type="entry name" value="Sulf_transp_TsuA/YedE"/>
</dbReference>
<dbReference type="PANTHER" id="PTHR46577:SF1">
    <property type="entry name" value="HTH-TYPE TRANSCRIPTIONAL REGULATORY PROTEIN GABR"/>
    <property type="match status" value="1"/>
</dbReference>
<dbReference type="InterPro" id="IPR051446">
    <property type="entry name" value="HTH_trans_reg/aminotransferase"/>
</dbReference>
<feature type="transmembrane region" description="Helical" evidence="1">
    <location>
        <begin position="512"/>
        <end position="530"/>
    </location>
</feature>
<dbReference type="Pfam" id="PF00155">
    <property type="entry name" value="Aminotran_1_2"/>
    <property type="match status" value="1"/>
</dbReference>
<organism evidence="3 4">
    <name type="scientific">Pseudomonas savastanoi pv. glycinea</name>
    <name type="common">Pseudomonas syringae pv. glycinea</name>
    <dbReference type="NCBI Taxonomy" id="318"/>
    <lineage>
        <taxon>Bacteria</taxon>
        <taxon>Pseudomonadati</taxon>
        <taxon>Pseudomonadota</taxon>
        <taxon>Gammaproteobacteria</taxon>
        <taxon>Pseudomonadales</taxon>
        <taxon>Pseudomonadaceae</taxon>
        <taxon>Pseudomonas</taxon>
    </lineage>
</organism>
<name>A0A3M5SCE5_PSESG</name>
<feature type="transmembrane region" description="Helical" evidence="1">
    <location>
        <begin position="380"/>
        <end position="400"/>
    </location>
</feature>
<keyword evidence="1" id="KW-0812">Transmembrane</keyword>
<dbReference type="InterPro" id="IPR036388">
    <property type="entry name" value="WH-like_DNA-bd_sf"/>
</dbReference>
<dbReference type="SUPFAM" id="SSF46785">
    <property type="entry name" value="Winged helix' DNA-binding domain"/>
    <property type="match status" value="1"/>
</dbReference>
<dbReference type="CDD" id="cd00609">
    <property type="entry name" value="AAT_like"/>
    <property type="match status" value="1"/>
</dbReference>
<protein>
    <submittedName>
        <fullName evidence="3">YeeE/YedE</fullName>
    </submittedName>
</protein>
<dbReference type="PANTHER" id="PTHR46577">
    <property type="entry name" value="HTH-TYPE TRANSCRIPTIONAL REGULATORY PROTEIN GABR"/>
    <property type="match status" value="1"/>
</dbReference>
<feature type="transmembrane region" description="Helical" evidence="1">
    <location>
        <begin position="666"/>
        <end position="686"/>
    </location>
</feature>
<dbReference type="AlphaFoldDB" id="A0A3M5SCE5"/>
<dbReference type="Gene3D" id="3.40.640.10">
    <property type="entry name" value="Type I PLP-dependent aspartate aminotransferase-like (Major domain)"/>
    <property type="match status" value="1"/>
</dbReference>
<evidence type="ECO:0000259" key="2">
    <source>
        <dbReference type="Pfam" id="PF00155"/>
    </source>
</evidence>
<feature type="transmembrane region" description="Helical" evidence="1">
    <location>
        <begin position="445"/>
        <end position="466"/>
    </location>
</feature>
<evidence type="ECO:0000313" key="3">
    <source>
        <dbReference type="EMBL" id="RMO39638.1"/>
    </source>
</evidence>
<feature type="transmembrane region" description="Helical" evidence="1">
    <location>
        <begin position="598"/>
        <end position="618"/>
    </location>
</feature>
<sequence>MAACVCPPHSLGISRNSVIRAYDQLYAEGFIEGRVGDGTYVAQLSERSAAPRRQSRKKLSTNLPTGVSTGLHTGLSTIAAEMPSNCSGEVIHSPTRVLLEKHHLHEPPTGRPRAFRVGVPAFDLFPFALWGKLYAAFWRKPDLVQLGYGTAAGDSRLRELIAVYLRSSRGLHCTAEQIVITSGAQHAISLCAQLLLTPGDGVAMENPGYRAAGHAFALAGARLHGVPVDNEGMRCADLEQADCRLAYVTPSHQYPTGVVMSLARRLELLAWAERHQSWIVEDDYDGEYRYSGSPLAPLAALEQSGRVLYVGTFGKVAFPALRLGYLVLPEQLVRPFSQRKAVDMRHTEIGVQAVMAQFIASGHFQRHIRRMRRAALSRRNAPLAALFLLLMGAQFLLLSVGTRQVMLWIVGAALGVTLYHAAFGFTSAWRVFIRERRGAGLRAQMVMLAVAVVLFFPALGAGTLFGQPVTGLVAPVGISVVVGAFIFGIGMQLGGGCASGTLFTAGGGNARMLVTLLFFILGSLIATHHVDWWFALPSFPAVSVVKTFGVLPALIVNLALFALIAFITVKLEKRRHGQLETPVTTDHRGLSRVLRGPWVLVWGAVALALLNYATLALAGRPWGITSAFALWGAKVASGLGVDVGSWVFWQSAANAKALAAPVWEDVTSVMDIGIMLGALLAAGLAGRFAPSLDIPTRSLVAAVIGGLLLGYGSRLAYGCNIGAYFSGIASGSLHGWLWLVAAYAGNVIGVRLRPIFFAGERPQVALTGC</sequence>
<keyword evidence="1" id="KW-1133">Transmembrane helix</keyword>
<feature type="transmembrane region" description="Helical" evidence="1">
    <location>
        <begin position="472"/>
        <end position="491"/>
    </location>
</feature>
<dbReference type="InterPro" id="IPR036390">
    <property type="entry name" value="WH_DNA-bd_sf"/>
</dbReference>
<dbReference type="Proteomes" id="UP000273536">
    <property type="component" value="Unassembled WGS sequence"/>
</dbReference>
<feature type="transmembrane region" description="Helical" evidence="1">
    <location>
        <begin position="550"/>
        <end position="569"/>
    </location>
</feature>
<dbReference type="InterPro" id="IPR004839">
    <property type="entry name" value="Aminotransferase_I/II_large"/>
</dbReference>
<dbReference type="Pfam" id="PF04143">
    <property type="entry name" value="Sulf_transp"/>
    <property type="match status" value="1"/>
</dbReference>
<accession>A0A3M5SCE5</accession>
<feature type="transmembrane region" description="Helical" evidence="1">
    <location>
        <begin position="698"/>
        <end position="717"/>
    </location>
</feature>
<dbReference type="EMBL" id="RBPS01000072">
    <property type="protein sequence ID" value="RMO39638.1"/>
    <property type="molecule type" value="Genomic_DNA"/>
</dbReference>